<evidence type="ECO:0000313" key="2">
    <source>
        <dbReference type="EMBL" id="EFN54063.1"/>
    </source>
</evidence>
<keyword evidence="3" id="KW-1185">Reference proteome</keyword>
<reference evidence="2 3" key="1">
    <citation type="journal article" date="2010" name="Plant Cell">
        <title>The Chlorella variabilis NC64A genome reveals adaptation to photosymbiosis, coevolution with viruses, and cryptic sex.</title>
        <authorList>
            <person name="Blanc G."/>
            <person name="Duncan G."/>
            <person name="Agarkova I."/>
            <person name="Borodovsky M."/>
            <person name="Gurnon J."/>
            <person name="Kuo A."/>
            <person name="Lindquist E."/>
            <person name="Lucas S."/>
            <person name="Pangilinan J."/>
            <person name="Polle J."/>
            <person name="Salamov A."/>
            <person name="Terry A."/>
            <person name="Yamada T."/>
            <person name="Dunigan D.D."/>
            <person name="Grigoriev I.V."/>
            <person name="Claverie J.M."/>
            <person name="Van Etten J.L."/>
        </authorList>
    </citation>
    <scope>NUCLEOTIDE SEQUENCE [LARGE SCALE GENOMIC DNA]</scope>
    <source>
        <strain evidence="2 3">NC64A</strain>
    </source>
</reference>
<evidence type="ECO:0008006" key="4">
    <source>
        <dbReference type="Google" id="ProtNLM"/>
    </source>
</evidence>
<proteinExistence type="predicted"/>
<gene>
    <name evidence="2" type="ORF">CHLNCDRAFT_58393</name>
</gene>
<dbReference type="AlphaFoldDB" id="E1ZJW0"/>
<feature type="signal peptide" evidence="1">
    <location>
        <begin position="1"/>
        <end position="23"/>
    </location>
</feature>
<dbReference type="Proteomes" id="UP000008141">
    <property type="component" value="Unassembled WGS sequence"/>
</dbReference>
<protein>
    <recommendedName>
        <fullName evidence="4">Ricin B lectin domain-containing protein</fullName>
    </recommendedName>
</protein>
<dbReference type="EMBL" id="GL433849">
    <property type="protein sequence ID" value="EFN54063.1"/>
    <property type="molecule type" value="Genomic_DNA"/>
</dbReference>
<keyword evidence="1" id="KW-0732">Signal</keyword>
<dbReference type="InParanoid" id="E1ZJW0"/>
<evidence type="ECO:0000313" key="3">
    <source>
        <dbReference type="Proteomes" id="UP000008141"/>
    </source>
</evidence>
<organism evidence="3">
    <name type="scientific">Chlorella variabilis</name>
    <name type="common">Green alga</name>
    <dbReference type="NCBI Taxonomy" id="554065"/>
    <lineage>
        <taxon>Eukaryota</taxon>
        <taxon>Viridiplantae</taxon>
        <taxon>Chlorophyta</taxon>
        <taxon>core chlorophytes</taxon>
        <taxon>Trebouxiophyceae</taxon>
        <taxon>Chlorellales</taxon>
        <taxon>Chlorellaceae</taxon>
        <taxon>Chlorella clade</taxon>
        <taxon>Chlorella</taxon>
    </lineage>
</organism>
<dbReference type="GeneID" id="17353499"/>
<name>E1ZJW0_CHLVA</name>
<sequence length="398" mass="43030">MGKPAARWAVVLVLATLLRPAAARAFRMPYDQLQQQSCRSLEPAPGTPFEATINRRPDLLPAEDLSEVLTLRYKESAFLVSKGEKHTLGSYAAAQSTATLHVFDGGDVADYRNGKPQFYKAMVMLKCGEGSEGDELVSVSSSLEDEYKHTYVFNIRTSRVCPDQPPCPVDVDVEPIPEGDYVIYKPSLQRLRCPGTYLSAQYCGGHKGLELAPVGAATTDLQRWAFSAAAPGGAGRNLLSQPIAIQSLGRVGGRCASYLGLTSAAPGCAEGTGLNLADSSTAWLVESGPPVPPGSLPNRYYIRAQASAPSRRHACHRVGRAVLWGHMCRFARCVTTAAAVPPRCVQALAAAGCPRSYLCLSESCEETSWQLCERNEEGFISWWHIRPADTSAVARQRL</sequence>
<dbReference type="RefSeq" id="XP_005846165.1">
    <property type="nucleotide sequence ID" value="XM_005846103.1"/>
</dbReference>
<feature type="chain" id="PRO_5003156273" description="Ricin B lectin domain-containing protein" evidence="1">
    <location>
        <begin position="24"/>
        <end position="398"/>
    </location>
</feature>
<dbReference type="KEGG" id="cvr:CHLNCDRAFT_58393"/>
<evidence type="ECO:0000256" key="1">
    <source>
        <dbReference type="SAM" id="SignalP"/>
    </source>
</evidence>
<accession>E1ZJW0</accession>